<organism evidence="1 2">
    <name type="scientific">Pseudomonas fluorescens</name>
    <dbReference type="NCBI Taxonomy" id="294"/>
    <lineage>
        <taxon>Bacteria</taxon>
        <taxon>Pseudomonadati</taxon>
        <taxon>Pseudomonadota</taxon>
        <taxon>Gammaproteobacteria</taxon>
        <taxon>Pseudomonadales</taxon>
        <taxon>Pseudomonadaceae</taxon>
        <taxon>Pseudomonas</taxon>
    </lineage>
</organism>
<dbReference type="PANTHER" id="PTHR45982">
    <property type="entry name" value="REGULATOR OF CHROMOSOME CONDENSATION"/>
    <property type="match status" value="1"/>
</dbReference>
<comment type="caution">
    <text evidence="1">The sequence shown here is derived from an EMBL/GenBank/DDBJ whole genome shotgun (WGS) entry which is preliminary data.</text>
</comment>
<accession>A0A423LLN1</accession>
<evidence type="ECO:0000313" key="1">
    <source>
        <dbReference type="EMBL" id="RON69186.1"/>
    </source>
</evidence>
<dbReference type="Proteomes" id="UP000285757">
    <property type="component" value="Unassembled WGS sequence"/>
</dbReference>
<dbReference type="RefSeq" id="WP_123531074.1">
    <property type="nucleotide sequence ID" value="NZ_MOBU01000006.1"/>
</dbReference>
<dbReference type="InterPro" id="IPR009091">
    <property type="entry name" value="RCC1/BLIP-II"/>
</dbReference>
<dbReference type="SUPFAM" id="SSF50985">
    <property type="entry name" value="RCC1/BLIP-II"/>
    <property type="match status" value="2"/>
</dbReference>
<name>A0A423LLN1_PSEFL</name>
<dbReference type="InterPro" id="IPR051553">
    <property type="entry name" value="Ran_GTPase-activating"/>
</dbReference>
<dbReference type="Gene3D" id="2.130.10.30">
    <property type="entry name" value="Regulator of chromosome condensation 1/beta-lactamase-inhibitor protein II"/>
    <property type="match status" value="2"/>
</dbReference>
<dbReference type="PANTHER" id="PTHR45982:SF1">
    <property type="entry name" value="REGULATOR OF CHROMOSOME CONDENSATION"/>
    <property type="match status" value="1"/>
</dbReference>
<gene>
    <name evidence="1" type="ORF">BK671_07015</name>
</gene>
<reference evidence="1 2" key="1">
    <citation type="submission" date="2016-10" db="EMBL/GenBank/DDBJ databases">
        <title>Comparative genome analysis of multiple Pseudomonas spp. focuses on biocontrol and plant growth promoting traits.</title>
        <authorList>
            <person name="Tao X.-Y."/>
            <person name="Taylor C.G."/>
        </authorList>
    </citation>
    <scope>NUCLEOTIDE SEQUENCE [LARGE SCALE GENOMIC DNA]</scope>
    <source>
        <strain evidence="1 2">24D3</strain>
    </source>
</reference>
<dbReference type="EMBL" id="MOBU01000006">
    <property type="protein sequence ID" value="RON69186.1"/>
    <property type="molecule type" value="Genomic_DNA"/>
</dbReference>
<sequence>MTTEELLPENDEQATEIEAALSPLFIPGQIEGIRNVDGTPNPNQFGINRSMCTSNANGLLVNVFPYLNAQANDNVRIFTSQDPVPLLSFNLREGQQNETSNVFLPGHLLKQGYQTLHYVVMRNSTNIGTSDLLPVFFRFLLPGGTDPQPDRPGHYRLLAPRLLNVPAGGITRQLAESADGVQFAIAPYPNMRQFDQITLSFGGVHFEVTVLLEQVDQEIRSKIPLDVILKAGNGDHVFIYKLLDEVHNRSSDWSLRTVVYTEVTPDLLRPVILDKVQVDPDTRELFYDLATLGSDDIQADVVTRPERFDLEDLVELFVTVIKDGVESVVFNESKPVTQIDSTVRFFVPNVKVVQLAREHIYFRYVLTKKSTGDTLRSSRVTVWLKGTAVNLPAPTILPIEGVVVDPQKAATVLVAPHAAIASQSWLHAYLMGTAPGGVVHPYDSGRRISSSQATRPMTFIVPAAYLSLIKGGPLSLHYTVGRSKDDPLAAESLRHSVRVGQPEPDLRAVDVVDAVDGVLDPDLLPPFADAEVQVPPFKDMLDHTVYLFYQSDNPLDPLRRDDSIDIDPRDVDSPVSFYLPQDYLRANVGYTLTIGYSVERTDGTGTERFGANAQVAIGASAKLPLPAPVVLEANAAGVVNPGDTADNGASVVIAKADLEFGDYIHIHWDGDDDDYVWEEPISGNGAGKPYTHQVPHKHVLANQDKTVRVSYRVERDSGGEQPSEVLLLSVQRSVLPLPAISEAKGPNLDQINPDDVAAAGANALIAIAAQLKEGDLVTLLPSGAPPIPKTVLKSDEGRVFTIQIPRLFIEQQNGRSFTLGYRIRRKAGGADENSEFKNFDVRRVIGSGQLKVMGARSNSNTYRSSSVPCLLWAFNAQTLQPILAEWRYVGDAAWVAGVRFTDTDSSRRLQVRSADDRVTLNPVNVCGNGVDSNISGAAAVVCIRDRRVVAGVERGRDLVSFGNPTYGAIPGIIAIQENMRNVFCSGAAYVALTEGGVALPFGDPGSGGGMGAVDPNGFTAIASNGYAFAGLKQNGDVFCWGHPSYGGNGSASGIKRLFNGGRAFCAERTNGAITAWGPGVAADPMPGITNVERIICSYQAFAAITTNKRLFAFGVPGYGNVIPPEILNRTDIQKLCCANAQAFVAMTTANNVVAWGSPTHGGRLTDYPGISTTLFIDVASTWHAFAGITQANRVAAWGPGPAGVAPAYITALTNAIQIVGNAHAFAVLCADGRVFAWGNATLGGDASAVAAQLINVVALYTSSQCFIALTSDKRVVVWGHPTVIAGAQGLNGTVSYLDDTAMAMDAASVEENEAVEPQ</sequence>
<proteinExistence type="predicted"/>
<protein>
    <submittedName>
        <fullName evidence="1">Uncharacterized protein</fullName>
    </submittedName>
</protein>
<evidence type="ECO:0000313" key="2">
    <source>
        <dbReference type="Proteomes" id="UP000285757"/>
    </source>
</evidence>